<dbReference type="Proteomes" id="UP000299102">
    <property type="component" value="Unassembled WGS sequence"/>
</dbReference>
<evidence type="ECO:0000256" key="1">
    <source>
        <dbReference type="SAM" id="MobiDB-lite"/>
    </source>
</evidence>
<evidence type="ECO:0000313" key="2">
    <source>
        <dbReference type="EMBL" id="GBP43299.1"/>
    </source>
</evidence>
<gene>
    <name evidence="2" type="ORF">EVAR_31183_1</name>
</gene>
<feature type="region of interest" description="Disordered" evidence="1">
    <location>
        <begin position="26"/>
        <end position="50"/>
    </location>
</feature>
<sequence length="80" mass="8886">MIFLSGAQNDVGFAYHRCKTNTRRLVPNPPTACPNSDTIKESAHNDASARRRRAYRRGVIRQFHEPVPRAAPPALMDVGG</sequence>
<proteinExistence type="predicted"/>
<dbReference type="EMBL" id="BGZK01000433">
    <property type="protein sequence ID" value="GBP43299.1"/>
    <property type="molecule type" value="Genomic_DNA"/>
</dbReference>
<protein>
    <submittedName>
        <fullName evidence="2">Uncharacterized protein</fullName>
    </submittedName>
</protein>
<reference evidence="2 3" key="1">
    <citation type="journal article" date="2019" name="Commun. Biol.">
        <title>The bagworm genome reveals a unique fibroin gene that provides high tensile strength.</title>
        <authorList>
            <person name="Kono N."/>
            <person name="Nakamura H."/>
            <person name="Ohtoshi R."/>
            <person name="Tomita M."/>
            <person name="Numata K."/>
            <person name="Arakawa K."/>
        </authorList>
    </citation>
    <scope>NUCLEOTIDE SEQUENCE [LARGE SCALE GENOMIC DNA]</scope>
</reference>
<evidence type="ECO:0000313" key="3">
    <source>
        <dbReference type="Proteomes" id="UP000299102"/>
    </source>
</evidence>
<keyword evidence="3" id="KW-1185">Reference proteome</keyword>
<organism evidence="2 3">
    <name type="scientific">Eumeta variegata</name>
    <name type="common">Bagworm moth</name>
    <name type="synonym">Eumeta japonica</name>
    <dbReference type="NCBI Taxonomy" id="151549"/>
    <lineage>
        <taxon>Eukaryota</taxon>
        <taxon>Metazoa</taxon>
        <taxon>Ecdysozoa</taxon>
        <taxon>Arthropoda</taxon>
        <taxon>Hexapoda</taxon>
        <taxon>Insecta</taxon>
        <taxon>Pterygota</taxon>
        <taxon>Neoptera</taxon>
        <taxon>Endopterygota</taxon>
        <taxon>Lepidoptera</taxon>
        <taxon>Glossata</taxon>
        <taxon>Ditrysia</taxon>
        <taxon>Tineoidea</taxon>
        <taxon>Psychidae</taxon>
        <taxon>Oiketicinae</taxon>
        <taxon>Eumeta</taxon>
    </lineage>
</organism>
<name>A0A4C1VYH4_EUMVA</name>
<comment type="caution">
    <text evidence="2">The sequence shown here is derived from an EMBL/GenBank/DDBJ whole genome shotgun (WGS) entry which is preliminary data.</text>
</comment>
<dbReference type="AlphaFoldDB" id="A0A4C1VYH4"/>
<accession>A0A4C1VYH4</accession>
<feature type="compositionally biased region" description="Basic and acidic residues" evidence="1">
    <location>
        <begin position="38"/>
        <end position="49"/>
    </location>
</feature>